<dbReference type="EMBL" id="DTAD01000011">
    <property type="protein sequence ID" value="HGN89657.1"/>
    <property type="molecule type" value="Genomic_DNA"/>
</dbReference>
<comment type="function">
    <text evidence="4">Forms part of the ribosomal stalk, playing a central role in the interaction of the ribosome with GTP-bound translation factors.</text>
</comment>
<evidence type="ECO:0000256" key="5">
    <source>
        <dbReference type="SAM" id="MobiDB-lite"/>
    </source>
</evidence>
<dbReference type="GO" id="GO:0003735">
    <property type="term" value="F:structural constituent of ribosome"/>
    <property type="evidence" value="ECO:0007669"/>
    <property type="project" value="InterPro"/>
</dbReference>
<dbReference type="NCBIfam" id="TIGR03685">
    <property type="entry name" value="ribo_P1_arch"/>
    <property type="match status" value="1"/>
</dbReference>
<dbReference type="AlphaFoldDB" id="A0A7C4E0Y7"/>
<dbReference type="Gene3D" id="1.10.10.1410">
    <property type="match status" value="1"/>
</dbReference>
<dbReference type="HAMAP" id="MF_01478">
    <property type="entry name" value="Ribosomal_L12_arch"/>
    <property type="match status" value="1"/>
</dbReference>
<evidence type="ECO:0000313" key="6">
    <source>
        <dbReference type="EMBL" id="HGN89657.1"/>
    </source>
</evidence>
<dbReference type="InterPro" id="IPR027534">
    <property type="entry name" value="Ribosomal_P1/P2"/>
</dbReference>
<dbReference type="EMBL" id="DRXG01000026">
    <property type="protein sequence ID" value="HHN51966.1"/>
    <property type="molecule type" value="Genomic_DNA"/>
</dbReference>
<proteinExistence type="inferred from homology"/>
<keyword evidence="2 4" id="KW-0689">Ribosomal protein</keyword>
<accession>A0A7C4E0Y7</accession>
<comment type="caution">
    <text evidence="6">The sequence shown here is derived from an EMBL/GenBank/DDBJ whole genome shotgun (WGS) entry which is preliminary data.</text>
</comment>
<sequence length="103" mass="10609">MEYVYAALLLHKAGKKIDEEGLKRVVEAAGITPDMSKIKSLSAALAEINIDEVLKQATAAPVAVAAAPAPAAAASKPAEAPAEKPKEEKQQEEALSGLSALFG</sequence>
<protein>
    <recommendedName>
        <fullName evidence="4">Large ribosomal subunit protein P1</fullName>
    </recommendedName>
</protein>
<evidence type="ECO:0000256" key="1">
    <source>
        <dbReference type="ARBA" id="ARBA00005436"/>
    </source>
</evidence>
<dbReference type="CDD" id="cd05832">
    <property type="entry name" value="Ribosomal_L12p"/>
    <property type="match status" value="1"/>
</dbReference>
<name>A0A7C4E0Y7_CALS0</name>
<dbReference type="GO" id="GO:0006414">
    <property type="term" value="P:translational elongation"/>
    <property type="evidence" value="ECO:0007669"/>
    <property type="project" value="InterPro"/>
</dbReference>
<dbReference type="FunFam" id="1.10.10.1410:FF:000002">
    <property type="entry name" value="60S acidic ribosomal protein P2"/>
    <property type="match status" value="1"/>
</dbReference>
<dbReference type="GO" id="GO:0005840">
    <property type="term" value="C:ribosome"/>
    <property type="evidence" value="ECO:0007669"/>
    <property type="project" value="UniProtKB-KW"/>
</dbReference>
<feature type="compositionally biased region" description="Basic and acidic residues" evidence="5">
    <location>
        <begin position="81"/>
        <end position="92"/>
    </location>
</feature>
<dbReference type="InterPro" id="IPR038716">
    <property type="entry name" value="P1/P2_N_sf"/>
</dbReference>
<reference evidence="6" key="1">
    <citation type="journal article" date="2020" name="mSystems">
        <title>Genome- and Community-Level Interaction Insights into Carbon Utilization and Element Cycling Functions of Hydrothermarchaeota in Hydrothermal Sediment.</title>
        <authorList>
            <person name="Zhou Z."/>
            <person name="Liu Y."/>
            <person name="Xu W."/>
            <person name="Pan J."/>
            <person name="Luo Z.H."/>
            <person name="Li M."/>
        </authorList>
    </citation>
    <scope>NUCLEOTIDE SEQUENCE [LARGE SCALE GENOMIC DNA]</scope>
    <source>
        <strain evidence="7">SpSt-1073</strain>
        <strain evidence="6">SpSt-613</strain>
    </source>
</reference>
<organism evidence="6">
    <name type="scientific">Caldiarchaeum subterraneum</name>
    <dbReference type="NCBI Taxonomy" id="311458"/>
    <lineage>
        <taxon>Archaea</taxon>
        <taxon>Nitrososphaerota</taxon>
        <taxon>Candidatus Caldarchaeales</taxon>
        <taxon>Candidatus Caldarchaeaceae</taxon>
        <taxon>Candidatus Caldarchaeum</taxon>
    </lineage>
</organism>
<evidence type="ECO:0000256" key="2">
    <source>
        <dbReference type="ARBA" id="ARBA00022980"/>
    </source>
</evidence>
<comment type="subunit">
    <text evidence="4">Part of the 50S ribosomal subunit. Homodimer, it forms part of the ribosomal stalk which helps the ribosome interact with GTP-bound translation factors. Forms a heptameric L10(L12)2(L12)2(L12)2 complex, where L10 forms an elongated spine to which the L12 dimers bind in a sequential fashion.</text>
</comment>
<evidence type="ECO:0000313" key="7">
    <source>
        <dbReference type="EMBL" id="HHN51966.1"/>
    </source>
</evidence>
<dbReference type="InterPro" id="IPR022295">
    <property type="entry name" value="Ribosomal_P1_arc"/>
</dbReference>
<comment type="similarity">
    <text evidence="1 4">Belongs to the eukaryotic ribosomal protein P1/P2 family.</text>
</comment>
<dbReference type="GO" id="GO:1990904">
    <property type="term" value="C:ribonucleoprotein complex"/>
    <property type="evidence" value="ECO:0007669"/>
    <property type="project" value="UniProtKB-KW"/>
</dbReference>
<evidence type="ECO:0000256" key="3">
    <source>
        <dbReference type="ARBA" id="ARBA00023274"/>
    </source>
</evidence>
<dbReference type="Pfam" id="PF00428">
    <property type="entry name" value="Ribosomal_60s"/>
    <property type="match status" value="1"/>
</dbReference>
<keyword evidence="3 4" id="KW-0687">Ribonucleoprotein</keyword>
<gene>
    <name evidence="4" type="primary">rpl12</name>
    <name evidence="7" type="ORF">ENM30_01490</name>
    <name evidence="6" type="ORF">ENT82_00795</name>
</gene>
<evidence type="ECO:0000256" key="4">
    <source>
        <dbReference type="HAMAP-Rule" id="MF_01478"/>
    </source>
</evidence>
<feature type="region of interest" description="Disordered" evidence="5">
    <location>
        <begin position="73"/>
        <end position="103"/>
    </location>
</feature>